<sequence>MFLHAESKNSYNSTATAFRSLLKYSIQVSNPSKCKINTHPIITKYANSNNQFSGIIYQSEKNQENPTVVYRNSYLNLKSTRKKVMNLDIRKQCIQIRKFSHFSRYPSDIEPITLVSPRSINTDLAVTLKNIGIRDFDPESNPLDKLLILLCEHNIIDPITLTEINLKSSQSTNILNESNSDYSFDRKIESKGSAGLLNLPDLIQFLHLWTLNSVNQVKKEIAHFPQNKGFGPKLLNSKISPETLVLKKLYLKGFHTFNGPLCLTAIIFNRDKFFVSKMHTRLFYDRFCSPSSSYESKIPFGYTLLLTGRLFNNILEDLKPKSVNLSMVENKLNDLNNLDSNSIKEKFSPNRLLEYLFNIDTFNASIRSMTYILQVSKPKILEFDKLSKEKSLKQSARKRKSNTNISLLNKTSRNIKDSAFFIRLLNDTFYFNLFTLNSIGKTRFAANLFNANLDLLEKDQKVRWYNKLVLFYSKLGDFNRVSSILFQMMQEGIDPTISTWNSVATGLFEIKKPLRALYLYSKLNSFSGKNGSNLMMDENFGYISKMTFLLKNSRNQLIPWPLLNFLNEFKAKNQRKNTYLTFSPSGHTHSVIIGGLKRNKMYDAIREYTSAISQNPKANVLQLTSALSFLHTEKNSAKKFINNLLDSRYSNKDYEIEKIGKIDEIDETQLDPVIHNILNGCISDNNVNLAAQIMKKFPRALTCYTVMPLLRLIAEYTLKVNDQEVVKAVPWVLTSILPDEFRSKLRKILEMNYEEKCDFLQNAFEFNNQNLIDGNTSNQLKPQRHISRQESVKYLINLLFQASDKIRKDFGLLLVKDKEIPSAYLWQLVKYYDIENLEMLFKIFETFLMFRQEYSNLQGYSTVFVSAKYINSFIRIVSKISAKVGFNIVLKLDSQTGDNHQEVIDRLKDSIDLIDPTDLFVEFGSIWSFVQLVDPLNEKTAKILLKACMIQKNLELADIIRKYFQRHKDLDYMDPAYFVHLFRILNLQN</sequence>
<reference evidence="3 4" key="1">
    <citation type="journal article" date="2018" name="MBio">
        <title>Comparative Genomics Reveals the Core Gene Toolbox for the Fungus-Insect Symbiosis.</title>
        <authorList>
            <person name="Wang Y."/>
            <person name="Stata M."/>
            <person name="Wang W."/>
            <person name="Stajich J.E."/>
            <person name="White M.M."/>
            <person name="Moncalvo J.M."/>
        </authorList>
    </citation>
    <scope>NUCLEOTIDE SEQUENCE [LARGE SCALE GENOMIC DNA]</scope>
    <source>
        <strain evidence="3 4">SC-DP-2</strain>
    </source>
</reference>
<evidence type="ECO:0000256" key="1">
    <source>
        <dbReference type="ARBA" id="ARBA00022737"/>
    </source>
</evidence>
<dbReference type="PANTHER" id="PTHR47936">
    <property type="entry name" value="PPR_LONG DOMAIN-CONTAINING PROTEIN"/>
    <property type="match status" value="1"/>
</dbReference>
<name>A0A2T9ZF47_9FUNG</name>
<keyword evidence="1" id="KW-0677">Repeat</keyword>
<dbReference type="AlphaFoldDB" id="A0A2T9ZF47"/>
<dbReference type="InterPro" id="IPR011990">
    <property type="entry name" value="TPR-like_helical_dom_sf"/>
</dbReference>
<dbReference type="Proteomes" id="UP000245609">
    <property type="component" value="Unassembled WGS sequence"/>
</dbReference>
<evidence type="ECO:0000313" key="4">
    <source>
        <dbReference type="Proteomes" id="UP000245609"/>
    </source>
</evidence>
<accession>A0A2T9ZF47</accession>
<dbReference type="InterPro" id="IPR002885">
    <property type="entry name" value="PPR_rpt"/>
</dbReference>
<evidence type="ECO:0008006" key="5">
    <source>
        <dbReference type="Google" id="ProtNLM"/>
    </source>
</evidence>
<gene>
    <name evidence="3" type="ORF">BB560_002331</name>
</gene>
<evidence type="ECO:0000256" key="2">
    <source>
        <dbReference type="PROSITE-ProRule" id="PRU00708"/>
    </source>
</evidence>
<dbReference type="EMBL" id="MBFS01000264">
    <property type="protein sequence ID" value="PVV03206.1"/>
    <property type="molecule type" value="Genomic_DNA"/>
</dbReference>
<dbReference type="PANTHER" id="PTHR47936:SF1">
    <property type="entry name" value="PENTATRICOPEPTIDE REPEAT-CONTAINING PROTEIN GUN1, CHLOROPLASTIC"/>
    <property type="match status" value="1"/>
</dbReference>
<dbReference type="Gene3D" id="1.25.40.10">
    <property type="entry name" value="Tetratricopeptide repeat domain"/>
    <property type="match status" value="1"/>
</dbReference>
<feature type="repeat" description="PPR" evidence="2">
    <location>
        <begin position="461"/>
        <end position="495"/>
    </location>
</feature>
<dbReference type="OrthoDB" id="5768122at2759"/>
<dbReference type="PROSITE" id="PS51375">
    <property type="entry name" value="PPR"/>
    <property type="match status" value="1"/>
</dbReference>
<keyword evidence="4" id="KW-1185">Reference proteome</keyword>
<organism evidence="3 4">
    <name type="scientific">Smittium megazygosporum</name>
    <dbReference type="NCBI Taxonomy" id="133381"/>
    <lineage>
        <taxon>Eukaryota</taxon>
        <taxon>Fungi</taxon>
        <taxon>Fungi incertae sedis</taxon>
        <taxon>Zoopagomycota</taxon>
        <taxon>Kickxellomycotina</taxon>
        <taxon>Harpellomycetes</taxon>
        <taxon>Harpellales</taxon>
        <taxon>Legeriomycetaceae</taxon>
        <taxon>Smittium</taxon>
    </lineage>
</organism>
<comment type="caution">
    <text evidence="3">The sequence shown here is derived from an EMBL/GenBank/DDBJ whole genome shotgun (WGS) entry which is preliminary data.</text>
</comment>
<protein>
    <recommendedName>
        <fullName evidence="5">Pentacotripeptide-repeat region of PRORP domain-containing protein</fullName>
    </recommendedName>
</protein>
<proteinExistence type="predicted"/>
<evidence type="ECO:0000313" key="3">
    <source>
        <dbReference type="EMBL" id="PVV03206.1"/>
    </source>
</evidence>